<dbReference type="AlphaFoldDB" id="A0A371DBX9"/>
<accession>A0A371DBX9</accession>
<evidence type="ECO:0000313" key="3">
    <source>
        <dbReference type="EMBL" id="RDX50051.1"/>
    </source>
</evidence>
<evidence type="ECO:0000313" key="4">
    <source>
        <dbReference type="Proteomes" id="UP000256964"/>
    </source>
</evidence>
<feature type="compositionally biased region" description="Low complexity" evidence="2">
    <location>
        <begin position="38"/>
        <end position="56"/>
    </location>
</feature>
<gene>
    <name evidence="3" type="ORF">OH76DRAFT_479094</name>
</gene>
<dbReference type="CDD" id="cd23787">
    <property type="entry name" value="RWD_CSM1"/>
    <property type="match status" value="1"/>
</dbReference>
<reference evidence="3 4" key="1">
    <citation type="journal article" date="2018" name="Biotechnol. Biofuels">
        <title>Integrative visual omics of the white-rot fungus Polyporus brumalis exposes the biotechnological potential of its oxidative enzymes for delignifying raw plant biomass.</title>
        <authorList>
            <person name="Miyauchi S."/>
            <person name="Rancon A."/>
            <person name="Drula E."/>
            <person name="Hage H."/>
            <person name="Chaduli D."/>
            <person name="Favel A."/>
            <person name="Grisel S."/>
            <person name="Henrissat B."/>
            <person name="Herpoel-Gimbert I."/>
            <person name="Ruiz-Duenas F.J."/>
            <person name="Chevret D."/>
            <person name="Hainaut M."/>
            <person name="Lin J."/>
            <person name="Wang M."/>
            <person name="Pangilinan J."/>
            <person name="Lipzen A."/>
            <person name="Lesage-Meessen L."/>
            <person name="Navarro D."/>
            <person name="Riley R."/>
            <person name="Grigoriev I.V."/>
            <person name="Zhou S."/>
            <person name="Raouche S."/>
            <person name="Rosso M.N."/>
        </authorList>
    </citation>
    <scope>NUCLEOTIDE SEQUENCE [LARGE SCALE GENOMIC DNA]</scope>
    <source>
        <strain evidence="3 4">BRFM 1820</strain>
    </source>
</reference>
<proteinExistence type="predicted"/>
<feature type="region of interest" description="Disordered" evidence="2">
    <location>
        <begin position="1"/>
        <end position="171"/>
    </location>
</feature>
<sequence length="530" mass="59022">MSDVSDDDFANNYGPTTPAPPPKKPRQRSNSARPVAGPSTKPPSKQAASKKPVSKAIELEDEDEEVVFVESPSSKKRKNSEEPEQDGGKGKGTKKAPVRAKANANGATKAAPAKGKARADAPAKPNGASGDAMDVDKDDVLEVDEDEPPDPPVQRVPRGVARPHKAKGGVTAAAAARQAKVEERLNREVEHLRAQLEQSRESAKEVAAQRDKLASQLEEVFRVRQTEAEQALADYKAHFDESMKRKESLIQELTSRLTSLQSPSKASKSDQSYTLHFLTREAAEEEKRALKEENVRLLETIKQRDAWLAGKDQQMNALRDEAKTLRMELDAEIERSKHLLTHAQHAPGPAFSGPSRRTDQEVKNAPVIRIYEDMTNVLITSVKMERSPEFPEIEEEYASCIYTYINEDIKFCKNLLPVHDGPILTLFLPSLPTALNFTLRNNFEKPVDHPPGQPLTREQLLQKVRYQPRDLDKENPDIVGRLGFFKEPFMFSRDQMAVFLKTLTETVAGVFEVDENGEPPSSQVEITVVE</sequence>
<evidence type="ECO:0000256" key="2">
    <source>
        <dbReference type="SAM" id="MobiDB-lite"/>
    </source>
</evidence>
<feature type="coiled-coil region" evidence="1">
    <location>
        <begin position="280"/>
        <end position="335"/>
    </location>
</feature>
<dbReference type="OrthoDB" id="3216420at2759"/>
<evidence type="ECO:0000256" key="1">
    <source>
        <dbReference type="SAM" id="Coils"/>
    </source>
</evidence>
<keyword evidence="1" id="KW-0175">Coiled coil</keyword>
<name>A0A371DBX9_9APHY</name>
<feature type="coiled-coil region" evidence="1">
    <location>
        <begin position="175"/>
        <end position="216"/>
    </location>
</feature>
<feature type="compositionally biased region" description="Low complexity" evidence="2">
    <location>
        <begin position="99"/>
        <end position="124"/>
    </location>
</feature>
<organism evidence="3 4">
    <name type="scientific">Lentinus brumalis</name>
    <dbReference type="NCBI Taxonomy" id="2498619"/>
    <lineage>
        <taxon>Eukaryota</taxon>
        <taxon>Fungi</taxon>
        <taxon>Dikarya</taxon>
        <taxon>Basidiomycota</taxon>
        <taxon>Agaricomycotina</taxon>
        <taxon>Agaricomycetes</taxon>
        <taxon>Polyporales</taxon>
        <taxon>Polyporaceae</taxon>
        <taxon>Lentinus</taxon>
    </lineage>
</organism>
<keyword evidence="4" id="KW-1185">Reference proteome</keyword>
<protein>
    <recommendedName>
        <fullName evidence="5">Monopolin complex subunit Csm1/Pcs1 C-terminal domain-containing protein</fullName>
    </recommendedName>
</protein>
<dbReference type="Proteomes" id="UP000256964">
    <property type="component" value="Unassembled WGS sequence"/>
</dbReference>
<evidence type="ECO:0008006" key="5">
    <source>
        <dbReference type="Google" id="ProtNLM"/>
    </source>
</evidence>
<dbReference type="STRING" id="139420.A0A371DBX9"/>
<dbReference type="EMBL" id="KZ857401">
    <property type="protein sequence ID" value="RDX50051.1"/>
    <property type="molecule type" value="Genomic_DNA"/>
</dbReference>